<gene>
    <name evidence="5" type="ORF">TJEJU_3851</name>
</gene>
<name>A0A238UE52_9FLAO</name>
<dbReference type="EMBL" id="LT899436">
    <property type="protein sequence ID" value="SNR17483.1"/>
    <property type="molecule type" value="Genomic_DNA"/>
</dbReference>
<comment type="subcellular location">
    <subcellularLocation>
        <location evidence="1">Cell outer membrane</location>
    </subcellularLocation>
</comment>
<organism evidence="5 6">
    <name type="scientific">Tenacibaculum jejuense</name>
    <dbReference type="NCBI Taxonomy" id="584609"/>
    <lineage>
        <taxon>Bacteria</taxon>
        <taxon>Pseudomonadati</taxon>
        <taxon>Bacteroidota</taxon>
        <taxon>Flavobacteriia</taxon>
        <taxon>Flavobacteriales</taxon>
        <taxon>Flavobacteriaceae</taxon>
        <taxon>Tenacibaculum</taxon>
    </lineage>
</organism>
<reference evidence="5 6" key="1">
    <citation type="submission" date="2017-07" db="EMBL/GenBank/DDBJ databases">
        <authorList>
            <person name="Sun Z.S."/>
            <person name="Albrecht U."/>
            <person name="Echele G."/>
            <person name="Lee C.C."/>
        </authorList>
    </citation>
    <scope>NUCLEOTIDE SEQUENCE [LARGE SCALE GENOMIC DNA]</scope>
    <source>
        <strain evidence="6">type strain: KCTC 22618</strain>
    </source>
</reference>
<dbReference type="Pfam" id="PF13715">
    <property type="entry name" value="CarbopepD_reg_2"/>
    <property type="match status" value="1"/>
</dbReference>
<feature type="chain" id="PRO_5012150248" evidence="4">
    <location>
        <begin position="21"/>
        <end position="922"/>
    </location>
</feature>
<dbReference type="InterPro" id="IPR036942">
    <property type="entry name" value="Beta-barrel_TonB_sf"/>
</dbReference>
<dbReference type="SUPFAM" id="SSF49464">
    <property type="entry name" value="Carboxypeptidase regulatory domain-like"/>
    <property type="match status" value="1"/>
</dbReference>
<evidence type="ECO:0000256" key="4">
    <source>
        <dbReference type="SAM" id="SignalP"/>
    </source>
</evidence>
<keyword evidence="2" id="KW-0472">Membrane</keyword>
<feature type="signal peptide" evidence="4">
    <location>
        <begin position="1"/>
        <end position="20"/>
    </location>
</feature>
<sequence length="922" mass="104057">MKQIILTVLFCFTISYGALAQNTVKGVVKDSDSEKVLQGVSVSIEGRDESQVTNIDGTFALQNLPDGKFIVTLKKVGYETQNYPVTLSGSVINLGDIFMYVDEFSDNQDLSTIIIADDELNDDSSAADNISSLLQSSRDVYLRAAAFEFSAAFFRIRGLDSDNAKLLINGIEMNKLETGRPEWANWGGLNDVLRNQEFTNGLAPSNYTFGGILGSTHISTRASQYRKGARISYASSNRSYRHRVMGTYSSGLLKDGWAFSVSGTRRAGSEGFVDGTSYDATSLFASVEKVFNDSHSLNLTSIFASNKRGVGSPNTQEVTDLRGIRYNSNWGFQNGEIRNSRIKDVEEPFTMLSHYWKINDRVNLNTNVSYQFGKIGRSRIDFNGGQNPNPTDFRNLPSFWIDEGDLAEAFEAEQRFLNDGQIDWEEIYSANINNSQQGIDAAYVLNEDRVDDDIFNVNTILNADLTDNITLNGKLQYTKLESERFANVLDLLGSTTGYLDINRFGSIGDPERQSDLLNPNRIVQEGDRFKYNYIINSEVMNGFLQAQFKYNKVDFYIAGDITRTSHQREGLYQSGRFENNSFGKSEKQEFTTFGVKGGITYKLSGRHILDFNAGYLEKAPTIRNTFTQIRESNLITEGLDTEKILSFDASYIIRSPRFTSRVTGYFSQITDDIDSNFFFFQSDLFDSFVQETVTGADKRHMGVELGFEYKLTSTLNLKGAANIGEYYYSNNPDNVQFSAEDTETARAQGFVNGVQSFGTTYLKNYRLNSGPQKAYSLGIEYRDPDYWWVSLTGNYFDDTYIGVSPVLRSSAFFTDNDGLPINNYDPIEAKRLLEQEEFGGYFIANAIGGKSWKVSKDNKYIGFTLGISNIFNQQFRTGGFEQARTGGFNQLSEDFNRSKRLFGPRYWFGRGTNYFFNVYYRF</sequence>
<dbReference type="RefSeq" id="WP_095074628.1">
    <property type="nucleotide sequence ID" value="NZ_LT899436.1"/>
</dbReference>
<keyword evidence="3" id="KW-0998">Cell outer membrane</keyword>
<evidence type="ECO:0000256" key="3">
    <source>
        <dbReference type="ARBA" id="ARBA00023237"/>
    </source>
</evidence>
<dbReference type="KEGG" id="tje:TJEJU_3851"/>
<dbReference type="AlphaFoldDB" id="A0A238UE52"/>
<accession>A0A238UE52</accession>
<dbReference type="Gene3D" id="2.40.170.20">
    <property type="entry name" value="TonB-dependent receptor, beta-barrel domain"/>
    <property type="match status" value="1"/>
</dbReference>
<evidence type="ECO:0000256" key="2">
    <source>
        <dbReference type="ARBA" id="ARBA00023136"/>
    </source>
</evidence>
<protein>
    <submittedName>
        <fullName evidence="5">TonB dependent/ligand-gated channel</fullName>
    </submittedName>
</protein>
<evidence type="ECO:0000313" key="5">
    <source>
        <dbReference type="EMBL" id="SNR17483.1"/>
    </source>
</evidence>
<keyword evidence="4" id="KW-0732">Signal</keyword>
<keyword evidence="6" id="KW-1185">Reference proteome</keyword>
<dbReference type="GO" id="GO:0009279">
    <property type="term" value="C:cell outer membrane"/>
    <property type="evidence" value="ECO:0007669"/>
    <property type="project" value="UniProtKB-SubCell"/>
</dbReference>
<dbReference type="InterPro" id="IPR008969">
    <property type="entry name" value="CarboxyPept-like_regulatory"/>
</dbReference>
<evidence type="ECO:0000313" key="6">
    <source>
        <dbReference type="Proteomes" id="UP000215214"/>
    </source>
</evidence>
<dbReference type="Proteomes" id="UP000215214">
    <property type="component" value="Chromosome TJEJU"/>
</dbReference>
<dbReference type="Gene3D" id="2.60.40.1120">
    <property type="entry name" value="Carboxypeptidase-like, regulatory domain"/>
    <property type="match status" value="1"/>
</dbReference>
<dbReference type="SUPFAM" id="SSF56935">
    <property type="entry name" value="Porins"/>
    <property type="match status" value="1"/>
</dbReference>
<proteinExistence type="predicted"/>
<evidence type="ECO:0000256" key="1">
    <source>
        <dbReference type="ARBA" id="ARBA00004442"/>
    </source>
</evidence>
<dbReference type="OrthoDB" id="1453181at2"/>